<dbReference type="InterPro" id="IPR038157">
    <property type="entry name" value="FeoA_core_dom"/>
</dbReference>
<evidence type="ECO:0000259" key="2">
    <source>
        <dbReference type="SMART" id="SM00899"/>
    </source>
</evidence>
<organism evidence="3 4">
    <name type="scientific">Ornatilinea apprima</name>
    <dbReference type="NCBI Taxonomy" id="1134406"/>
    <lineage>
        <taxon>Bacteria</taxon>
        <taxon>Bacillati</taxon>
        <taxon>Chloroflexota</taxon>
        <taxon>Anaerolineae</taxon>
        <taxon>Anaerolineales</taxon>
        <taxon>Anaerolineaceae</taxon>
        <taxon>Ornatilinea</taxon>
    </lineage>
</organism>
<evidence type="ECO:0000313" key="3">
    <source>
        <dbReference type="EMBL" id="KPL78667.1"/>
    </source>
</evidence>
<comment type="caution">
    <text evidence="3">The sequence shown here is derived from an EMBL/GenBank/DDBJ whole genome shotgun (WGS) entry which is preliminary data.</text>
</comment>
<gene>
    <name evidence="3" type="ORF">ADN00_05265</name>
</gene>
<keyword evidence="4" id="KW-1185">Reference proteome</keyword>
<dbReference type="InterPro" id="IPR053184">
    <property type="entry name" value="FeoA-like"/>
</dbReference>
<evidence type="ECO:0000313" key="4">
    <source>
        <dbReference type="Proteomes" id="UP000050417"/>
    </source>
</evidence>
<dbReference type="SMART" id="SM00899">
    <property type="entry name" value="FeoA"/>
    <property type="match status" value="1"/>
</dbReference>
<dbReference type="STRING" id="1134406.ADN00_05265"/>
<name>A0A0P6Y015_9CHLR</name>
<dbReference type="PANTHER" id="PTHR43151:SF1">
    <property type="entry name" value="SSR2333 PROTEIN"/>
    <property type="match status" value="1"/>
</dbReference>
<evidence type="ECO:0000256" key="1">
    <source>
        <dbReference type="ARBA" id="ARBA00023004"/>
    </source>
</evidence>
<dbReference type="RefSeq" id="WP_075061926.1">
    <property type="nucleotide sequence ID" value="NZ_LGCL01000016.1"/>
</dbReference>
<dbReference type="SUPFAM" id="SSF50037">
    <property type="entry name" value="C-terminal domain of transcriptional repressors"/>
    <property type="match status" value="1"/>
</dbReference>
<dbReference type="Gene3D" id="2.30.30.90">
    <property type="match status" value="1"/>
</dbReference>
<dbReference type="GO" id="GO:0046914">
    <property type="term" value="F:transition metal ion binding"/>
    <property type="evidence" value="ECO:0007669"/>
    <property type="project" value="InterPro"/>
</dbReference>
<dbReference type="PANTHER" id="PTHR43151">
    <property type="entry name" value="FEOA FAMILY PROTEIN"/>
    <property type="match status" value="1"/>
</dbReference>
<dbReference type="OrthoDB" id="163764at2"/>
<protein>
    <recommendedName>
        <fullName evidence="2">Ferrous iron transporter FeoA-like domain-containing protein</fullName>
    </recommendedName>
</protein>
<dbReference type="EMBL" id="LGCL01000016">
    <property type="protein sequence ID" value="KPL78667.1"/>
    <property type="molecule type" value="Genomic_DNA"/>
</dbReference>
<accession>A0A0P6Y015</accession>
<dbReference type="AlphaFoldDB" id="A0A0P6Y015"/>
<reference evidence="3 4" key="1">
    <citation type="submission" date="2015-07" db="EMBL/GenBank/DDBJ databases">
        <title>Genome sequence of Ornatilinea apprima DSM 23815.</title>
        <authorList>
            <person name="Hemp J."/>
            <person name="Ward L.M."/>
            <person name="Pace L.A."/>
            <person name="Fischer W.W."/>
        </authorList>
    </citation>
    <scope>NUCLEOTIDE SEQUENCE [LARGE SCALE GENOMIC DNA]</scope>
    <source>
        <strain evidence="3 4">P3M-1</strain>
    </source>
</reference>
<dbReference type="Proteomes" id="UP000050417">
    <property type="component" value="Unassembled WGS sequence"/>
</dbReference>
<sequence length="79" mass="8444">MIPVAVMNLSMAASGEKVRMVSIQGGHELRKRLADLGLNIGEEVYVIQVACDGPMLLGVKDSRLAIGRGMAHKIMVEPA</sequence>
<dbReference type="InterPro" id="IPR007167">
    <property type="entry name" value="Fe-transptr_FeoA-like"/>
</dbReference>
<dbReference type="InterPro" id="IPR008988">
    <property type="entry name" value="Transcriptional_repressor_C"/>
</dbReference>
<keyword evidence="1" id="KW-0408">Iron</keyword>
<proteinExistence type="predicted"/>
<dbReference type="Pfam" id="PF04023">
    <property type="entry name" value="FeoA"/>
    <property type="match status" value="1"/>
</dbReference>
<feature type="domain" description="Ferrous iron transporter FeoA-like" evidence="2">
    <location>
        <begin position="7"/>
        <end position="78"/>
    </location>
</feature>